<accession>A0A842HG10</accession>
<dbReference type="Proteomes" id="UP000546464">
    <property type="component" value="Unassembled WGS sequence"/>
</dbReference>
<evidence type="ECO:0000259" key="2">
    <source>
        <dbReference type="Pfam" id="PF22848"/>
    </source>
</evidence>
<feature type="signal peptide" evidence="1">
    <location>
        <begin position="1"/>
        <end position="26"/>
    </location>
</feature>
<dbReference type="InterPro" id="IPR017853">
    <property type="entry name" value="GH"/>
</dbReference>
<comment type="caution">
    <text evidence="3">The sequence shown here is derived from an EMBL/GenBank/DDBJ whole genome shotgun (WGS) entry which is preliminary data.</text>
</comment>
<feature type="domain" description="Alpha-L-arabinofuranosidase 1 catalytic" evidence="2">
    <location>
        <begin position="58"/>
        <end position="249"/>
    </location>
</feature>
<dbReference type="RefSeq" id="WP_185675934.1">
    <property type="nucleotide sequence ID" value="NZ_JACHVB010000035.1"/>
</dbReference>
<dbReference type="Gene3D" id="3.20.20.80">
    <property type="entry name" value="Glycosidases"/>
    <property type="match status" value="1"/>
</dbReference>
<dbReference type="InterPro" id="IPR055235">
    <property type="entry name" value="ASD1_cat"/>
</dbReference>
<dbReference type="GO" id="GO:0000272">
    <property type="term" value="P:polysaccharide catabolic process"/>
    <property type="evidence" value="ECO:0007669"/>
    <property type="project" value="TreeGrafter"/>
</dbReference>
<sequence length="484" mass="54761">MTALGRLCALGFSLLAMVAACSGAEAKDRVSPYAVGINLSYFNDLDAIWENYGIPEKLERMGVRVLRYPGGEETSRWHWDQPGVNGYVDVWNPNHLKQNWQSTWFPQEQWAQNEAFMDVDEYFAYCEQLGTEPLLGINMSAGEVNKRREDGIAQAVALIEYVREKGYPLTYVYLDNEPWHKHSSNYYLFPKDDYAELCVLYAEAMRAVDPDLKFIANAFEAGSARNANEVRRFLDIAGDDVDVIELHYYWEWGRSTWEMWISQQPMLNSSQWRAPKQTKTFSEDLDALRKLIHDYGYPQIDLAVLEWNIAPAKSGEVPPTPRQTALMQSEMLMQFLDSGVLMTAIWPTFWQVTPPEGDANPQATVSDVSFRSIFEARPPYATTPVYDMFCLFAGVPGSRLLESVFEQPGIYRQTYLLDDGTSLVLVLNKSGQPQPLALEGFAGRTSRFAQISLEERKSGAVDPSKGLVLPGYSLTRVEIAPGAR</sequence>
<organism evidence="3 4">
    <name type="scientific">Ruficoccus amylovorans</name>
    <dbReference type="NCBI Taxonomy" id="1804625"/>
    <lineage>
        <taxon>Bacteria</taxon>
        <taxon>Pseudomonadati</taxon>
        <taxon>Verrucomicrobiota</taxon>
        <taxon>Opitutia</taxon>
        <taxon>Puniceicoccales</taxon>
        <taxon>Cerasicoccaceae</taxon>
        <taxon>Ruficoccus</taxon>
    </lineage>
</organism>
<protein>
    <recommendedName>
        <fullName evidence="2">Alpha-L-arabinofuranosidase 1 catalytic domain-containing protein</fullName>
    </recommendedName>
</protein>
<evidence type="ECO:0000256" key="1">
    <source>
        <dbReference type="SAM" id="SignalP"/>
    </source>
</evidence>
<reference evidence="3 4" key="1">
    <citation type="submission" date="2020-07" db="EMBL/GenBank/DDBJ databases">
        <authorList>
            <person name="Feng X."/>
        </authorList>
    </citation>
    <scope>NUCLEOTIDE SEQUENCE [LARGE SCALE GENOMIC DNA]</scope>
    <source>
        <strain evidence="3 4">JCM31066</strain>
    </source>
</reference>
<dbReference type="EMBL" id="JACHVB010000035">
    <property type="protein sequence ID" value="MBC2594968.1"/>
    <property type="molecule type" value="Genomic_DNA"/>
</dbReference>
<feature type="chain" id="PRO_5033067146" description="Alpha-L-arabinofuranosidase 1 catalytic domain-containing protein" evidence="1">
    <location>
        <begin position="27"/>
        <end position="484"/>
    </location>
</feature>
<dbReference type="PROSITE" id="PS51257">
    <property type="entry name" value="PROKAR_LIPOPROTEIN"/>
    <property type="match status" value="1"/>
</dbReference>
<keyword evidence="4" id="KW-1185">Reference proteome</keyword>
<keyword evidence="1" id="KW-0732">Signal</keyword>
<dbReference type="Pfam" id="PF22848">
    <property type="entry name" value="ASD1_dom"/>
    <property type="match status" value="1"/>
</dbReference>
<gene>
    <name evidence="3" type="ORF">H5P28_11940</name>
</gene>
<dbReference type="PANTHER" id="PTHR43576">
    <property type="entry name" value="ALPHA-L-ARABINOFURANOSIDASE C-RELATED"/>
    <property type="match status" value="1"/>
</dbReference>
<evidence type="ECO:0000313" key="4">
    <source>
        <dbReference type="Proteomes" id="UP000546464"/>
    </source>
</evidence>
<proteinExistence type="predicted"/>
<dbReference type="AlphaFoldDB" id="A0A842HG10"/>
<name>A0A842HG10_9BACT</name>
<dbReference type="SUPFAM" id="SSF51445">
    <property type="entry name" value="(Trans)glycosidases"/>
    <property type="match status" value="1"/>
</dbReference>
<evidence type="ECO:0000313" key="3">
    <source>
        <dbReference type="EMBL" id="MBC2594968.1"/>
    </source>
</evidence>